<dbReference type="GeneID" id="5482680"/>
<dbReference type="InParanoid" id="A7F4V7"/>
<protein>
    <submittedName>
        <fullName evidence="1">Uncharacterized protein</fullName>
    </submittedName>
</protein>
<accession>A7F4V7</accession>
<evidence type="ECO:0000313" key="1">
    <source>
        <dbReference type="EMBL" id="EDN97778.1"/>
    </source>
</evidence>
<sequence>MPSSDSEVELTIFEVRPGVYAITSNYPFPPNPPPNPSPPPPTS</sequence>
<gene>
    <name evidence="1" type="ORF">SS1G_12632</name>
</gene>
<dbReference type="Proteomes" id="UP000001312">
    <property type="component" value="Unassembled WGS sequence"/>
</dbReference>
<reference evidence="2" key="1">
    <citation type="journal article" date="2011" name="PLoS Genet.">
        <title>Genomic analysis of the necrotrophic fungal pathogens Sclerotinia sclerotiorum and Botrytis cinerea.</title>
        <authorList>
            <person name="Amselem J."/>
            <person name="Cuomo C.A."/>
            <person name="van Kan J.A."/>
            <person name="Viaud M."/>
            <person name="Benito E.P."/>
            <person name="Couloux A."/>
            <person name="Coutinho P.M."/>
            <person name="de Vries R.P."/>
            <person name="Dyer P.S."/>
            <person name="Fillinger S."/>
            <person name="Fournier E."/>
            <person name="Gout L."/>
            <person name="Hahn M."/>
            <person name="Kohn L."/>
            <person name="Lapalu N."/>
            <person name="Plummer K.M."/>
            <person name="Pradier J.M."/>
            <person name="Quevillon E."/>
            <person name="Sharon A."/>
            <person name="Simon A."/>
            <person name="ten Have A."/>
            <person name="Tudzynski B."/>
            <person name="Tudzynski P."/>
            <person name="Wincker P."/>
            <person name="Andrew M."/>
            <person name="Anthouard V."/>
            <person name="Beever R.E."/>
            <person name="Beffa R."/>
            <person name="Benoit I."/>
            <person name="Bouzid O."/>
            <person name="Brault B."/>
            <person name="Chen Z."/>
            <person name="Choquer M."/>
            <person name="Collemare J."/>
            <person name="Cotton P."/>
            <person name="Danchin E.G."/>
            <person name="Da Silva C."/>
            <person name="Gautier A."/>
            <person name="Giraud C."/>
            <person name="Giraud T."/>
            <person name="Gonzalez C."/>
            <person name="Grossetete S."/>
            <person name="Guldener U."/>
            <person name="Henrissat B."/>
            <person name="Howlett B.J."/>
            <person name="Kodira C."/>
            <person name="Kretschmer M."/>
            <person name="Lappartient A."/>
            <person name="Leroch M."/>
            <person name="Levis C."/>
            <person name="Mauceli E."/>
            <person name="Neuveglise C."/>
            <person name="Oeser B."/>
            <person name="Pearson M."/>
            <person name="Poulain J."/>
            <person name="Poussereau N."/>
            <person name="Quesneville H."/>
            <person name="Rascle C."/>
            <person name="Schumacher J."/>
            <person name="Segurens B."/>
            <person name="Sexton A."/>
            <person name="Silva E."/>
            <person name="Sirven C."/>
            <person name="Soanes D.M."/>
            <person name="Talbot N.J."/>
            <person name="Templeton M."/>
            <person name="Yandava C."/>
            <person name="Yarden O."/>
            <person name="Zeng Q."/>
            <person name="Rollins J.A."/>
            <person name="Lebrun M.H."/>
            <person name="Dickman M."/>
        </authorList>
    </citation>
    <scope>NUCLEOTIDE SEQUENCE [LARGE SCALE GENOMIC DNA]</scope>
    <source>
        <strain evidence="2">ATCC 18683 / 1980 / Ss-1</strain>
    </source>
</reference>
<dbReference type="KEGG" id="ssl:SS1G_12632"/>
<proteinExistence type="predicted"/>
<dbReference type="EMBL" id="CH476641">
    <property type="protein sequence ID" value="EDN97778.1"/>
    <property type="molecule type" value="Genomic_DNA"/>
</dbReference>
<organism evidence="1 2">
    <name type="scientific">Sclerotinia sclerotiorum (strain ATCC 18683 / 1980 / Ss-1)</name>
    <name type="common">White mold</name>
    <name type="synonym">Whetzelinia sclerotiorum</name>
    <dbReference type="NCBI Taxonomy" id="665079"/>
    <lineage>
        <taxon>Eukaryota</taxon>
        <taxon>Fungi</taxon>
        <taxon>Dikarya</taxon>
        <taxon>Ascomycota</taxon>
        <taxon>Pezizomycotina</taxon>
        <taxon>Leotiomycetes</taxon>
        <taxon>Helotiales</taxon>
        <taxon>Sclerotiniaceae</taxon>
        <taxon>Sclerotinia</taxon>
    </lineage>
</organism>
<dbReference type="AlphaFoldDB" id="A7F4V7"/>
<evidence type="ECO:0000313" key="2">
    <source>
        <dbReference type="Proteomes" id="UP000001312"/>
    </source>
</evidence>
<name>A7F4V7_SCLS1</name>
<keyword evidence="2" id="KW-1185">Reference proteome</keyword>
<dbReference type="HOGENOM" id="CLU_3242435_0_0_1"/>
<dbReference type="RefSeq" id="XP_001586645.1">
    <property type="nucleotide sequence ID" value="XM_001586595.1"/>
</dbReference>